<sequence>MSTIDPEPAAGHAEPPYLFTTPGPDFGPMVTATANPDTALVESGVHGRWSRRRCTGC</sequence>
<evidence type="ECO:0000313" key="3">
    <source>
        <dbReference type="Proteomes" id="UP001241758"/>
    </source>
</evidence>
<comment type="caution">
    <text evidence="2">The sequence shown here is derived from an EMBL/GenBank/DDBJ whole genome shotgun (WGS) entry which is preliminary data.</text>
</comment>
<keyword evidence="3" id="KW-1185">Reference proteome</keyword>
<name>A0ABT6X0Y4_9ACTN</name>
<evidence type="ECO:0000256" key="1">
    <source>
        <dbReference type="SAM" id="MobiDB-lite"/>
    </source>
</evidence>
<reference evidence="2 3" key="1">
    <citation type="submission" date="2023-05" db="EMBL/GenBank/DDBJ databases">
        <title>Actinoplanes sp. NEAU-A12 genome sequencing.</title>
        <authorList>
            <person name="Wang Z.-S."/>
        </authorList>
    </citation>
    <scope>NUCLEOTIDE SEQUENCE [LARGE SCALE GENOMIC DNA]</scope>
    <source>
        <strain evidence="2 3">NEAU-A12</strain>
    </source>
</reference>
<accession>A0ABT6X0Y4</accession>
<dbReference type="RefSeq" id="WP_282767119.1">
    <property type="nucleotide sequence ID" value="NZ_JASCTH010000050.1"/>
</dbReference>
<organism evidence="2 3">
    <name type="scientific">Actinoplanes sandaracinus</name>
    <dbReference type="NCBI Taxonomy" id="3045177"/>
    <lineage>
        <taxon>Bacteria</taxon>
        <taxon>Bacillati</taxon>
        <taxon>Actinomycetota</taxon>
        <taxon>Actinomycetes</taxon>
        <taxon>Micromonosporales</taxon>
        <taxon>Micromonosporaceae</taxon>
        <taxon>Actinoplanes</taxon>
    </lineage>
</organism>
<gene>
    <name evidence="2" type="ORF">QLQ12_44440</name>
</gene>
<feature type="region of interest" description="Disordered" evidence="1">
    <location>
        <begin position="1"/>
        <end position="28"/>
    </location>
</feature>
<dbReference type="EMBL" id="JASCTH010000050">
    <property type="protein sequence ID" value="MDI6105653.1"/>
    <property type="molecule type" value="Genomic_DNA"/>
</dbReference>
<protein>
    <submittedName>
        <fullName evidence="2">Uncharacterized protein</fullName>
    </submittedName>
</protein>
<dbReference type="Proteomes" id="UP001241758">
    <property type="component" value="Unassembled WGS sequence"/>
</dbReference>
<evidence type="ECO:0000313" key="2">
    <source>
        <dbReference type="EMBL" id="MDI6105653.1"/>
    </source>
</evidence>
<proteinExistence type="predicted"/>